<feature type="domain" description="CTLH" evidence="2">
    <location>
        <begin position="232"/>
        <end position="281"/>
    </location>
</feature>
<accession>A0A0N4U3F8</accession>
<keyword evidence="1" id="KW-0812">Transmembrane</keyword>
<evidence type="ECO:0000313" key="3">
    <source>
        <dbReference type="EMBL" id="VDN55649.1"/>
    </source>
</evidence>
<evidence type="ECO:0000259" key="2">
    <source>
        <dbReference type="PROSITE" id="PS50897"/>
    </source>
</evidence>
<reference evidence="6" key="1">
    <citation type="submission" date="2017-02" db="UniProtKB">
        <authorList>
            <consortium name="WormBaseParasite"/>
        </authorList>
    </citation>
    <scope>IDENTIFICATION</scope>
</reference>
<reference evidence="3 5" key="2">
    <citation type="submission" date="2018-11" db="EMBL/GenBank/DDBJ databases">
        <authorList>
            <consortium name="Pathogen Informatics"/>
        </authorList>
    </citation>
    <scope>NUCLEOTIDE SEQUENCE [LARGE SCALE GENOMIC DNA]</scope>
</reference>
<dbReference type="EMBL" id="UYYG01001153">
    <property type="protein sequence ID" value="VDN55649.1"/>
    <property type="molecule type" value="Genomic_DNA"/>
</dbReference>
<evidence type="ECO:0000313" key="6">
    <source>
        <dbReference type="WBParaSite" id="DME_0000126201-mRNA-1"/>
    </source>
</evidence>
<evidence type="ECO:0000313" key="4">
    <source>
        <dbReference type="Proteomes" id="UP000038040"/>
    </source>
</evidence>
<dbReference type="Pfam" id="PF10607">
    <property type="entry name" value="CTLH"/>
    <property type="match status" value="1"/>
</dbReference>
<dbReference type="Proteomes" id="UP000274756">
    <property type="component" value="Unassembled WGS sequence"/>
</dbReference>
<keyword evidence="1" id="KW-1133">Transmembrane helix</keyword>
<keyword evidence="1" id="KW-0472">Membrane</keyword>
<dbReference type="InterPro" id="IPR006595">
    <property type="entry name" value="CTLH_C"/>
</dbReference>
<evidence type="ECO:0000313" key="5">
    <source>
        <dbReference type="Proteomes" id="UP000274756"/>
    </source>
</evidence>
<sequence length="458" mass="52146">MYISLCISVYFRFALLSLFRVVALLVSWLVGWLVGWLDSLVSLVGSIAGIDGWLHFGGLDDVAMVNVLDDFVKSFIEEHDQWHRDSLAKIQMSIDEVRRVLNDLMDGDADNGGDNPSLEKLGQIVLETSLEKLSNELQETKDCHLPLHSYLTKAKKQIDEVFFANLDWYSKPGKKFESDSNLHNLINHLIVEHLKCDGFLEVADMMLNEIGPLSSSSSELPSSTMAYDADVMLHILQAMIKKDARPAISWLEKYAPNEDDLIFDLERQEFIRLLRKGNQMEALDYGKRLSRKIEEAKTLFWCIVDKDREENFPEFFDDSLWQILQRRVARIFSGVDDHLRTIIEAGIKALPRLVAVRPILSNQDVFAVGELPTSTDAPLRYHSRVICPTKKVQCTEENPPMRLQCGHVVCRDAVLRSIVSGLQQPIHYTNIQSVPFARVTCNYCAREGSILEAKNLHI</sequence>
<dbReference type="InterPro" id="IPR024964">
    <property type="entry name" value="CTLH/CRA"/>
</dbReference>
<dbReference type="GO" id="GO:0043161">
    <property type="term" value="P:proteasome-mediated ubiquitin-dependent protein catabolic process"/>
    <property type="evidence" value="ECO:0007669"/>
    <property type="project" value="InterPro"/>
</dbReference>
<dbReference type="PANTHER" id="PTHR12170:SF3">
    <property type="entry name" value="GH10162P"/>
    <property type="match status" value="1"/>
</dbReference>
<name>A0A0N4U3F8_DRAME</name>
<dbReference type="Proteomes" id="UP000038040">
    <property type="component" value="Unplaced"/>
</dbReference>
<dbReference type="PROSITE" id="PS50897">
    <property type="entry name" value="CTLH"/>
    <property type="match status" value="1"/>
</dbReference>
<dbReference type="OrthoDB" id="1933281at2759"/>
<dbReference type="PANTHER" id="PTHR12170">
    <property type="entry name" value="MACROPHAGE ERYTHROBLAST ATTACHER-RELATED"/>
    <property type="match status" value="1"/>
</dbReference>
<dbReference type="SMART" id="SM00668">
    <property type="entry name" value="CTLH"/>
    <property type="match status" value="1"/>
</dbReference>
<dbReference type="GO" id="GO:0005737">
    <property type="term" value="C:cytoplasm"/>
    <property type="evidence" value="ECO:0007669"/>
    <property type="project" value="TreeGrafter"/>
</dbReference>
<protein>
    <submittedName>
        <fullName evidence="6">CTLH domain-containing protein</fullName>
    </submittedName>
</protein>
<dbReference type="GO" id="GO:0005634">
    <property type="term" value="C:nucleus"/>
    <property type="evidence" value="ECO:0007669"/>
    <property type="project" value="TreeGrafter"/>
</dbReference>
<dbReference type="GO" id="GO:0034657">
    <property type="term" value="C:GID complex"/>
    <property type="evidence" value="ECO:0007669"/>
    <property type="project" value="TreeGrafter"/>
</dbReference>
<keyword evidence="5" id="KW-1185">Reference proteome</keyword>
<dbReference type="GO" id="GO:0004842">
    <property type="term" value="F:ubiquitin-protein transferase activity"/>
    <property type="evidence" value="ECO:0007669"/>
    <property type="project" value="InterPro"/>
</dbReference>
<proteinExistence type="predicted"/>
<dbReference type="STRING" id="318479.A0A0N4U3F8"/>
<dbReference type="InterPro" id="IPR045098">
    <property type="entry name" value="Fyv10_fam"/>
</dbReference>
<gene>
    <name evidence="3" type="ORF">DME_LOCUS5622</name>
</gene>
<organism evidence="4 6">
    <name type="scientific">Dracunculus medinensis</name>
    <name type="common">Guinea worm</name>
    <dbReference type="NCBI Taxonomy" id="318479"/>
    <lineage>
        <taxon>Eukaryota</taxon>
        <taxon>Metazoa</taxon>
        <taxon>Ecdysozoa</taxon>
        <taxon>Nematoda</taxon>
        <taxon>Chromadorea</taxon>
        <taxon>Rhabditida</taxon>
        <taxon>Spirurina</taxon>
        <taxon>Dracunculoidea</taxon>
        <taxon>Dracunculidae</taxon>
        <taxon>Dracunculus</taxon>
    </lineage>
</organism>
<dbReference type="AlphaFoldDB" id="A0A0N4U3F8"/>
<feature type="transmembrane region" description="Helical" evidence="1">
    <location>
        <begin position="12"/>
        <end position="37"/>
    </location>
</feature>
<dbReference type="WBParaSite" id="DME_0000126201-mRNA-1">
    <property type="protein sequence ID" value="DME_0000126201-mRNA-1"/>
    <property type="gene ID" value="DME_0000126201"/>
</dbReference>
<evidence type="ECO:0000256" key="1">
    <source>
        <dbReference type="SAM" id="Phobius"/>
    </source>
</evidence>